<gene>
    <name evidence="2" type="ORF">K7B10_09755</name>
</gene>
<feature type="compositionally biased region" description="Pro residues" evidence="1">
    <location>
        <begin position="13"/>
        <end position="25"/>
    </location>
</feature>
<name>A0ABS8E3A0_9ACTN</name>
<dbReference type="EMBL" id="JAINUL010000001">
    <property type="protein sequence ID" value="MCC0095062.1"/>
    <property type="molecule type" value="Genomic_DNA"/>
</dbReference>
<feature type="region of interest" description="Disordered" evidence="1">
    <location>
        <begin position="1"/>
        <end position="32"/>
    </location>
</feature>
<evidence type="ECO:0000313" key="2">
    <source>
        <dbReference type="EMBL" id="MCC0095062.1"/>
    </source>
</evidence>
<dbReference type="Proteomes" id="UP001520654">
    <property type="component" value="Unassembled WGS sequence"/>
</dbReference>
<feature type="compositionally biased region" description="Low complexity" evidence="1">
    <location>
        <begin position="1"/>
        <end position="12"/>
    </location>
</feature>
<organism evidence="2 3">
    <name type="scientific">Streptomyces flavotricini</name>
    <dbReference type="NCBI Taxonomy" id="66888"/>
    <lineage>
        <taxon>Bacteria</taxon>
        <taxon>Bacillati</taxon>
        <taxon>Actinomycetota</taxon>
        <taxon>Actinomycetes</taxon>
        <taxon>Kitasatosporales</taxon>
        <taxon>Streptomycetaceae</taxon>
        <taxon>Streptomyces</taxon>
    </lineage>
</organism>
<evidence type="ECO:0000313" key="3">
    <source>
        <dbReference type="Proteomes" id="UP001520654"/>
    </source>
</evidence>
<feature type="compositionally biased region" description="Acidic residues" evidence="1">
    <location>
        <begin position="369"/>
        <end position="379"/>
    </location>
</feature>
<dbReference type="RefSeq" id="WP_229335738.1">
    <property type="nucleotide sequence ID" value="NZ_JAINUL010000001.1"/>
</dbReference>
<protein>
    <submittedName>
        <fullName evidence="2">Uncharacterized protein</fullName>
    </submittedName>
</protein>
<sequence>MTLSEAAAEAAPPAAPTGPPPPPGPSATADGGIDRLNAFDGLFLRAEHLNRIQDYARELALAVGAAGGPGVVEGYEVSVKDGTLRVGGGLAVSEQGRPLRSQRLVTLPLTGLEPGLDGFWWVEVAPDSRPYGDAPVQGSYCDDPCAGTGTTRHPYLAEGVRIRLAEGVERGLDNQLPASRRNFLASRVFGAERTEHSPWPYGPGRAHLPPSWAPPAASPGRSEAVRIAVLQRDPGSPDGWEVDTWTARRDRAAAPPQRYWQSRLGMRPWDAYTAQILQFQDQLAQVLGATPPPAADLGPLLEQLALIGEQRFLKSHTKEQLGAEVARLITGIGEGALVRPRAADGPYTLEQLGIAELPPAGYLPFTPEPEPEPEPDLEPEPDRSAAPGVAPNGIRALLGQQVDLRYCSCALADVAQAVEEARHRDRIRLDEPVGVDILLPVDDRGAPVGDWVAFVRRGRRHCDSPG</sequence>
<proteinExistence type="predicted"/>
<accession>A0ABS8E3A0</accession>
<comment type="caution">
    <text evidence="2">The sequence shown here is derived from an EMBL/GenBank/DDBJ whole genome shotgun (WGS) entry which is preliminary data.</text>
</comment>
<keyword evidence="3" id="KW-1185">Reference proteome</keyword>
<reference evidence="2 3" key="1">
    <citation type="submission" date="2021-08" db="EMBL/GenBank/DDBJ databases">
        <title>Genomic Architecture of Streptomyces flavotricini NGL1 and Streptomyces erythrochromogenes HMS4 With Differential Plant Beneficial attributes and laccase production capabilities.</title>
        <authorList>
            <person name="Salwan R."/>
            <person name="Kaur R."/>
            <person name="Sharma V."/>
        </authorList>
    </citation>
    <scope>NUCLEOTIDE SEQUENCE [LARGE SCALE GENOMIC DNA]</scope>
    <source>
        <strain evidence="2 3">NGL1</strain>
    </source>
</reference>
<feature type="region of interest" description="Disordered" evidence="1">
    <location>
        <begin position="360"/>
        <end position="390"/>
    </location>
</feature>
<evidence type="ECO:0000256" key="1">
    <source>
        <dbReference type="SAM" id="MobiDB-lite"/>
    </source>
</evidence>